<accession>A0ABD2AUM6</accession>
<evidence type="ECO:0000256" key="1">
    <source>
        <dbReference type="SAM" id="MobiDB-lite"/>
    </source>
</evidence>
<keyword evidence="3" id="KW-1185">Reference proteome</keyword>
<organism evidence="2 3">
    <name type="scientific">Vespula squamosa</name>
    <name type="common">Southern yellow jacket</name>
    <name type="synonym">Wasp</name>
    <dbReference type="NCBI Taxonomy" id="30214"/>
    <lineage>
        <taxon>Eukaryota</taxon>
        <taxon>Metazoa</taxon>
        <taxon>Ecdysozoa</taxon>
        <taxon>Arthropoda</taxon>
        <taxon>Hexapoda</taxon>
        <taxon>Insecta</taxon>
        <taxon>Pterygota</taxon>
        <taxon>Neoptera</taxon>
        <taxon>Endopterygota</taxon>
        <taxon>Hymenoptera</taxon>
        <taxon>Apocrita</taxon>
        <taxon>Aculeata</taxon>
        <taxon>Vespoidea</taxon>
        <taxon>Vespidae</taxon>
        <taxon>Vespinae</taxon>
        <taxon>Vespula</taxon>
    </lineage>
</organism>
<feature type="compositionally biased region" description="Basic and acidic residues" evidence="1">
    <location>
        <begin position="60"/>
        <end position="72"/>
    </location>
</feature>
<proteinExistence type="predicted"/>
<comment type="caution">
    <text evidence="2">The sequence shown here is derived from an EMBL/GenBank/DDBJ whole genome shotgun (WGS) entry which is preliminary data.</text>
</comment>
<gene>
    <name evidence="2" type="ORF">V1478_008811</name>
</gene>
<dbReference type="EMBL" id="JAUDFV010000139">
    <property type="protein sequence ID" value="KAL2724298.1"/>
    <property type="molecule type" value="Genomic_DNA"/>
</dbReference>
<reference evidence="2 3" key="1">
    <citation type="journal article" date="2024" name="Ann. Entomol. Soc. Am.">
        <title>Genomic analyses of the southern and eastern yellowjacket wasps (Hymenoptera: Vespidae) reveal evolutionary signatures of social life.</title>
        <authorList>
            <person name="Catto M.A."/>
            <person name="Caine P.B."/>
            <person name="Orr S.E."/>
            <person name="Hunt B.G."/>
            <person name="Goodisman M.A.D."/>
        </authorList>
    </citation>
    <scope>NUCLEOTIDE SEQUENCE [LARGE SCALE GENOMIC DNA]</scope>
    <source>
        <strain evidence="2">233</strain>
        <tissue evidence="2">Head and thorax</tissue>
    </source>
</reference>
<dbReference type="AlphaFoldDB" id="A0ABD2AUM6"/>
<protein>
    <submittedName>
        <fullName evidence="2">Uncharacterized protein</fullName>
    </submittedName>
</protein>
<sequence>MLTDIATGPRSKINPTTFEQYWINNHRVVLVGIKCRGSSAENVTADDRCSKGAKKKRKNGDRDSRKDRSVRVREGGRKIWSNRRIKATSSRWLVWPLANGSLTPVHKSHPPRGTNWEIVTSTKRCSYTLSLPPRSGGGVLGDRKRVESCLVCIKPAKSRG</sequence>
<evidence type="ECO:0000313" key="2">
    <source>
        <dbReference type="EMBL" id="KAL2724298.1"/>
    </source>
</evidence>
<feature type="region of interest" description="Disordered" evidence="1">
    <location>
        <begin position="42"/>
        <end position="72"/>
    </location>
</feature>
<name>A0ABD2AUM6_VESSQ</name>
<dbReference type="Proteomes" id="UP001607302">
    <property type="component" value="Unassembled WGS sequence"/>
</dbReference>
<evidence type="ECO:0000313" key="3">
    <source>
        <dbReference type="Proteomes" id="UP001607302"/>
    </source>
</evidence>